<feature type="compositionally biased region" description="Polar residues" evidence="2">
    <location>
        <begin position="429"/>
        <end position="463"/>
    </location>
</feature>
<feature type="region of interest" description="Disordered" evidence="2">
    <location>
        <begin position="408"/>
        <end position="483"/>
    </location>
</feature>
<gene>
    <name evidence="3" type="ORF">BU23DRAFT_596596</name>
</gene>
<dbReference type="EMBL" id="ML976664">
    <property type="protein sequence ID" value="KAF1977096.1"/>
    <property type="molecule type" value="Genomic_DNA"/>
</dbReference>
<evidence type="ECO:0000313" key="3">
    <source>
        <dbReference type="EMBL" id="KAF1977096.1"/>
    </source>
</evidence>
<feature type="coiled-coil region" evidence="1">
    <location>
        <begin position="239"/>
        <end position="266"/>
    </location>
</feature>
<keyword evidence="1" id="KW-0175">Coiled coil</keyword>
<dbReference type="Proteomes" id="UP000800036">
    <property type="component" value="Unassembled WGS sequence"/>
</dbReference>
<evidence type="ECO:0000256" key="1">
    <source>
        <dbReference type="SAM" id="Coils"/>
    </source>
</evidence>
<organism evidence="3 4">
    <name type="scientific">Bimuria novae-zelandiae CBS 107.79</name>
    <dbReference type="NCBI Taxonomy" id="1447943"/>
    <lineage>
        <taxon>Eukaryota</taxon>
        <taxon>Fungi</taxon>
        <taxon>Dikarya</taxon>
        <taxon>Ascomycota</taxon>
        <taxon>Pezizomycotina</taxon>
        <taxon>Dothideomycetes</taxon>
        <taxon>Pleosporomycetidae</taxon>
        <taxon>Pleosporales</taxon>
        <taxon>Massarineae</taxon>
        <taxon>Didymosphaeriaceae</taxon>
        <taxon>Bimuria</taxon>
    </lineage>
</organism>
<dbReference type="AlphaFoldDB" id="A0A6A5VQA4"/>
<dbReference type="OrthoDB" id="3565483at2759"/>
<feature type="compositionally biased region" description="Low complexity" evidence="2">
    <location>
        <begin position="464"/>
        <end position="477"/>
    </location>
</feature>
<accession>A0A6A5VQA4</accession>
<sequence>MTTSTVTLAEHSLHEADDLTRFAGCTTQEWHLPKNTNTKSRFKQNLLVQITRETPRSDSLLVRMRAVLWAKEFILDEWDAVRDGPFVGTLAKAAYKEDARGMTKQLADLVNCFFFTWLRNCLRRKISQWWDNDEEYKSSATSQPFRMQETERFAKALEPDTLSHVEQDYADWQKVYRDIYSAIHHSETWRRLGQRVGTFCRDLGCPDATDDAHVALSALRQYNLAVLRDTYSWEVQVELKTRITEIQKLKDQLELYQKAIACLSFRSLLENLPEPEHRYSKGQKPVSATAHWKDFLAAAKDEAKSGGNSQHPLYKLVTEQPSTVEDGTTMYSTLSNNIHGFSQNLNVLNHLHGAPSGSEFAIKSIHFDPGKFQFLSAMVPIHFKPDGSVNIDKERKRYRVVWDAEKENRKENRQGGVVAQSKYKGPAVQTANSQLGKENQPPTNTTLNTGPSNTQGGAKQVLQTSTSGGSTATQPKAKQTKKK</sequence>
<name>A0A6A5VQA4_9PLEO</name>
<reference evidence="3" key="1">
    <citation type="journal article" date="2020" name="Stud. Mycol.">
        <title>101 Dothideomycetes genomes: a test case for predicting lifestyles and emergence of pathogens.</title>
        <authorList>
            <person name="Haridas S."/>
            <person name="Albert R."/>
            <person name="Binder M."/>
            <person name="Bloem J."/>
            <person name="Labutti K."/>
            <person name="Salamov A."/>
            <person name="Andreopoulos B."/>
            <person name="Baker S."/>
            <person name="Barry K."/>
            <person name="Bills G."/>
            <person name="Bluhm B."/>
            <person name="Cannon C."/>
            <person name="Castanera R."/>
            <person name="Culley D."/>
            <person name="Daum C."/>
            <person name="Ezra D."/>
            <person name="Gonzalez J."/>
            <person name="Henrissat B."/>
            <person name="Kuo A."/>
            <person name="Liang C."/>
            <person name="Lipzen A."/>
            <person name="Lutzoni F."/>
            <person name="Magnuson J."/>
            <person name="Mondo S."/>
            <person name="Nolan M."/>
            <person name="Ohm R."/>
            <person name="Pangilinan J."/>
            <person name="Park H.-J."/>
            <person name="Ramirez L."/>
            <person name="Alfaro M."/>
            <person name="Sun H."/>
            <person name="Tritt A."/>
            <person name="Yoshinaga Y."/>
            <person name="Zwiers L.-H."/>
            <person name="Turgeon B."/>
            <person name="Goodwin S."/>
            <person name="Spatafora J."/>
            <person name="Crous P."/>
            <person name="Grigoriev I."/>
        </authorList>
    </citation>
    <scope>NUCLEOTIDE SEQUENCE</scope>
    <source>
        <strain evidence="3">CBS 107.79</strain>
    </source>
</reference>
<evidence type="ECO:0000256" key="2">
    <source>
        <dbReference type="SAM" id="MobiDB-lite"/>
    </source>
</evidence>
<proteinExistence type="predicted"/>
<keyword evidence="4" id="KW-1185">Reference proteome</keyword>
<protein>
    <submittedName>
        <fullName evidence="3">Uncharacterized protein</fullName>
    </submittedName>
</protein>
<evidence type="ECO:0000313" key="4">
    <source>
        <dbReference type="Proteomes" id="UP000800036"/>
    </source>
</evidence>